<evidence type="ECO:0000259" key="6">
    <source>
        <dbReference type="PROSITE" id="PS50893"/>
    </source>
</evidence>
<dbReference type="RefSeq" id="WP_386193238.1">
    <property type="nucleotide sequence ID" value="NZ_JBHSBC010000032.1"/>
</dbReference>
<accession>A0ABV8F761</accession>
<comment type="caution">
    <text evidence="7">The sequence shown here is derived from an EMBL/GenBank/DDBJ whole genome shotgun (WGS) entry which is preliminary data.</text>
</comment>
<dbReference type="InterPro" id="IPR003593">
    <property type="entry name" value="AAA+_ATPase"/>
</dbReference>
<evidence type="ECO:0000256" key="5">
    <source>
        <dbReference type="SAM" id="MobiDB-lite"/>
    </source>
</evidence>
<dbReference type="EMBL" id="JBHSBC010000032">
    <property type="protein sequence ID" value="MFC3983850.1"/>
    <property type="molecule type" value="Genomic_DNA"/>
</dbReference>
<dbReference type="PANTHER" id="PTHR43335:SF4">
    <property type="entry name" value="ABC TRANSPORTER, ATP-BINDING PROTEIN"/>
    <property type="match status" value="1"/>
</dbReference>
<name>A0ABV8F761_9ACTN</name>
<evidence type="ECO:0000256" key="1">
    <source>
        <dbReference type="ARBA" id="ARBA00005417"/>
    </source>
</evidence>
<evidence type="ECO:0000313" key="8">
    <source>
        <dbReference type="Proteomes" id="UP001595698"/>
    </source>
</evidence>
<feature type="domain" description="ABC transporter" evidence="6">
    <location>
        <begin position="7"/>
        <end position="232"/>
    </location>
</feature>
<evidence type="ECO:0000256" key="3">
    <source>
        <dbReference type="ARBA" id="ARBA00022741"/>
    </source>
</evidence>
<dbReference type="InterPro" id="IPR003439">
    <property type="entry name" value="ABC_transporter-like_ATP-bd"/>
</dbReference>
<evidence type="ECO:0000256" key="2">
    <source>
        <dbReference type="ARBA" id="ARBA00022448"/>
    </source>
</evidence>
<comment type="similarity">
    <text evidence="1">Belongs to the ABC transporter superfamily.</text>
</comment>
<keyword evidence="3" id="KW-0547">Nucleotide-binding</keyword>
<dbReference type="SMART" id="SM00382">
    <property type="entry name" value="AAA"/>
    <property type="match status" value="1"/>
</dbReference>
<feature type="region of interest" description="Disordered" evidence="5">
    <location>
        <begin position="201"/>
        <end position="235"/>
    </location>
</feature>
<sequence length="235" mass="24491">MFTGVAVRADDLSLRGGHGWVYREVTAEAAPGALTAVAGQAGSGRTSLLLTLAGRMKPTAGTLTVAGRHTPRTIRRVAALGLVDGVNDLDPALSVAEHLRERARGPLGSRRGGRQETRAGVALELAGLERSPGDRTLVRALDREQRVRLGLALALLDEPGLLVLDNVDTGLDAVRRAALWATLTELAALGLTVFAACTEPPEPPQAGGTLETTTTPGAAKARPVGTLRLPGQEER</sequence>
<gene>
    <name evidence="7" type="ORF">ACFOYY_27220</name>
</gene>
<dbReference type="GO" id="GO:0005524">
    <property type="term" value="F:ATP binding"/>
    <property type="evidence" value="ECO:0007669"/>
    <property type="project" value="UniProtKB-KW"/>
</dbReference>
<dbReference type="PROSITE" id="PS50893">
    <property type="entry name" value="ABC_TRANSPORTER_2"/>
    <property type="match status" value="1"/>
</dbReference>
<keyword evidence="4 7" id="KW-0067">ATP-binding</keyword>
<proteinExistence type="inferred from homology"/>
<dbReference type="InterPro" id="IPR027417">
    <property type="entry name" value="P-loop_NTPase"/>
</dbReference>
<evidence type="ECO:0000256" key="4">
    <source>
        <dbReference type="ARBA" id="ARBA00022840"/>
    </source>
</evidence>
<dbReference type="SUPFAM" id="SSF52540">
    <property type="entry name" value="P-loop containing nucleoside triphosphate hydrolases"/>
    <property type="match status" value="1"/>
</dbReference>
<dbReference type="Gene3D" id="3.40.50.300">
    <property type="entry name" value="P-loop containing nucleotide triphosphate hydrolases"/>
    <property type="match status" value="1"/>
</dbReference>
<dbReference type="Pfam" id="PF00005">
    <property type="entry name" value="ABC_tran"/>
    <property type="match status" value="1"/>
</dbReference>
<keyword evidence="2" id="KW-0813">Transport</keyword>
<keyword evidence="8" id="KW-1185">Reference proteome</keyword>
<protein>
    <submittedName>
        <fullName evidence="7">ATP-binding cassette domain-containing protein</fullName>
    </submittedName>
</protein>
<evidence type="ECO:0000313" key="7">
    <source>
        <dbReference type="EMBL" id="MFC3983850.1"/>
    </source>
</evidence>
<dbReference type="Proteomes" id="UP001595698">
    <property type="component" value="Unassembled WGS sequence"/>
</dbReference>
<reference evidence="8" key="1">
    <citation type="journal article" date="2019" name="Int. J. Syst. Evol. Microbiol.">
        <title>The Global Catalogue of Microorganisms (GCM) 10K type strain sequencing project: providing services to taxonomists for standard genome sequencing and annotation.</title>
        <authorList>
            <consortium name="The Broad Institute Genomics Platform"/>
            <consortium name="The Broad Institute Genome Sequencing Center for Infectious Disease"/>
            <person name="Wu L."/>
            <person name="Ma J."/>
        </authorList>
    </citation>
    <scope>NUCLEOTIDE SEQUENCE [LARGE SCALE GENOMIC DNA]</scope>
    <source>
        <strain evidence="8">TBRC 7912</strain>
    </source>
</reference>
<dbReference type="PANTHER" id="PTHR43335">
    <property type="entry name" value="ABC TRANSPORTER, ATP-BINDING PROTEIN"/>
    <property type="match status" value="1"/>
</dbReference>
<organism evidence="7 8">
    <name type="scientific">Streptosporangium jomthongense</name>
    <dbReference type="NCBI Taxonomy" id="1193683"/>
    <lineage>
        <taxon>Bacteria</taxon>
        <taxon>Bacillati</taxon>
        <taxon>Actinomycetota</taxon>
        <taxon>Actinomycetes</taxon>
        <taxon>Streptosporangiales</taxon>
        <taxon>Streptosporangiaceae</taxon>
        <taxon>Streptosporangium</taxon>
    </lineage>
</organism>